<accession>A0ABW8S398</accession>
<reference evidence="1 2" key="1">
    <citation type="submission" date="2024-11" db="EMBL/GenBank/DDBJ databases">
        <authorList>
            <person name="Heng Y.C."/>
            <person name="Lim A.C.H."/>
            <person name="Lee J.K.Y."/>
            <person name="Kittelmann S."/>
        </authorList>
    </citation>
    <scope>NUCLEOTIDE SEQUENCE [LARGE SCALE GENOMIC DNA]</scope>
    <source>
        <strain evidence="1 2">WILCCON 0112</strain>
    </source>
</reference>
<evidence type="ECO:0000313" key="2">
    <source>
        <dbReference type="Proteomes" id="UP001623600"/>
    </source>
</evidence>
<evidence type="ECO:0000313" key="1">
    <source>
        <dbReference type="EMBL" id="MFL0165349.1"/>
    </source>
</evidence>
<organism evidence="1 2">
    <name type="scientific">Candidatus Clostridium helianthi</name>
    <dbReference type="NCBI Taxonomy" id="3381660"/>
    <lineage>
        <taxon>Bacteria</taxon>
        <taxon>Bacillati</taxon>
        <taxon>Bacillota</taxon>
        <taxon>Clostridia</taxon>
        <taxon>Eubacteriales</taxon>
        <taxon>Clostridiaceae</taxon>
        <taxon>Clostridium</taxon>
    </lineage>
</organism>
<dbReference type="EMBL" id="JBJIAB010000009">
    <property type="protein sequence ID" value="MFL0165349.1"/>
    <property type="molecule type" value="Genomic_DNA"/>
</dbReference>
<dbReference type="Proteomes" id="UP001623600">
    <property type="component" value="Unassembled WGS sequence"/>
</dbReference>
<sequence>MNNFSPDFIIKCECFEDLMGGRMGWIGGWKGVGRMRGSSIFNIKTQ</sequence>
<name>A0ABW8S398_9CLOT</name>
<comment type="caution">
    <text evidence="1">The sequence shown here is derived from an EMBL/GenBank/DDBJ whole genome shotgun (WGS) entry which is preliminary data.</text>
</comment>
<evidence type="ECO:0008006" key="3">
    <source>
        <dbReference type="Google" id="ProtNLM"/>
    </source>
</evidence>
<gene>
    <name evidence="1" type="ORF">ACJDTP_09760</name>
</gene>
<dbReference type="RefSeq" id="WP_406761044.1">
    <property type="nucleotide sequence ID" value="NZ_JBJIAB010000009.1"/>
</dbReference>
<proteinExistence type="predicted"/>
<protein>
    <recommendedName>
        <fullName evidence="3">Bacteriocin</fullName>
    </recommendedName>
</protein>
<keyword evidence="2" id="KW-1185">Reference proteome</keyword>